<evidence type="ECO:0000256" key="3">
    <source>
        <dbReference type="SAM" id="MobiDB-lite"/>
    </source>
</evidence>
<dbReference type="PROSITE" id="PS50937">
    <property type="entry name" value="HTH_MERR_2"/>
    <property type="match status" value="1"/>
</dbReference>
<evidence type="ECO:0000256" key="1">
    <source>
        <dbReference type="ARBA" id="ARBA00023125"/>
    </source>
</evidence>
<keyword evidence="1 5" id="KW-0238">DNA-binding</keyword>
<gene>
    <name evidence="5" type="ORF">ABC969_08355</name>
</gene>
<dbReference type="Gene3D" id="1.10.1660.10">
    <property type="match status" value="1"/>
</dbReference>
<name>A0ABU9XRI0_9SPHN</name>
<dbReference type="Proteomes" id="UP001404104">
    <property type="component" value="Unassembled WGS sequence"/>
</dbReference>
<keyword evidence="2" id="KW-0175">Coiled coil</keyword>
<feature type="region of interest" description="Disordered" evidence="3">
    <location>
        <begin position="124"/>
        <end position="147"/>
    </location>
</feature>
<organism evidence="5 6">
    <name type="scientific">Sphingomonas qilianensis</name>
    <dbReference type="NCBI Taxonomy" id="1736690"/>
    <lineage>
        <taxon>Bacteria</taxon>
        <taxon>Pseudomonadati</taxon>
        <taxon>Pseudomonadota</taxon>
        <taxon>Alphaproteobacteria</taxon>
        <taxon>Sphingomonadales</taxon>
        <taxon>Sphingomonadaceae</taxon>
        <taxon>Sphingomonas</taxon>
    </lineage>
</organism>
<dbReference type="Pfam" id="PF13411">
    <property type="entry name" value="MerR_1"/>
    <property type="match status" value="1"/>
</dbReference>
<evidence type="ECO:0000313" key="5">
    <source>
        <dbReference type="EMBL" id="MEN2786429.1"/>
    </source>
</evidence>
<feature type="domain" description="HTH merR-type" evidence="4">
    <location>
        <begin position="10"/>
        <end position="74"/>
    </location>
</feature>
<dbReference type="PANTHER" id="PTHR30204:SF58">
    <property type="entry name" value="HTH-TYPE TRANSCRIPTIONAL REGULATOR YFMP"/>
    <property type="match status" value="1"/>
</dbReference>
<dbReference type="EMBL" id="JBDIMF010000002">
    <property type="protein sequence ID" value="MEN2786429.1"/>
    <property type="molecule type" value="Genomic_DNA"/>
</dbReference>
<keyword evidence="6" id="KW-1185">Reference proteome</keyword>
<evidence type="ECO:0000259" key="4">
    <source>
        <dbReference type="PROSITE" id="PS50937"/>
    </source>
</evidence>
<dbReference type="InterPro" id="IPR009061">
    <property type="entry name" value="DNA-bd_dom_put_sf"/>
</dbReference>
<reference evidence="5 6" key="1">
    <citation type="submission" date="2024-05" db="EMBL/GenBank/DDBJ databases">
        <authorList>
            <person name="Liu Q."/>
            <person name="Xin Y.-H."/>
        </authorList>
    </citation>
    <scope>NUCLEOTIDE SEQUENCE [LARGE SCALE GENOMIC DNA]</scope>
    <source>
        <strain evidence="5 6">CGMCC 1.15349</strain>
    </source>
</reference>
<dbReference type="GO" id="GO:0003677">
    <property type="term" value="F:DNA binding"/>
    <property type="evidence" value="ECO:0007669"/>
    <property type="project" value="UniProtKB-KW"/>
</dbReference>
<dbReference type="InterPro" id="IPR047057">
    <property type="entry name" value="MerR_fam"/>
</dbReference>
<dbReference type="InterPro" id="IPR000551">
    <property type="entry name" value="MerR-type_HTH_dom"/>
</dbReference>
<dbReference type="PANTHER" id="PTHR30204">
    <property type="entry name" value="REDOX-CYCLING DRUG-SENSING TRANSCRIPTIONAL ACTIVATOR SOXR"/>
    <property type="match status" value="1"/>
</dbReference>
<dbReference type="CDD" id="cd04776">
    <property type="entry name" value="HTH_GnyR"/>
    <property type="match status" value="1"/>
</dbReference>
<dbReference type="SUPFAM" id="SSF46955">
    <property type="entry name" value="Putative DNA-binding domain"/>
    <property type="match status" value="1"/>
</dbReference>
<comment type="caution">
    <text evidence="5">The sequence shown here is derived from an EMBL/GenBank/DDBJ whole genome shotgun (WGS) entry which is preliminary data.</text>
</comment>
<proteinExistence type="predicted"/>
<accession>A0ABU9XRI0</accession>
<evidence type="ECO:0000256" key="2">
    <source>
        <dbReference type="SAM" id="Coils"/>
    </source>
</evidence>
<dbReference type="SMART" id="SM00422">
    <property type="entry name" value="HTH_MERR"/>
    <property type="match status" value="1"/>
</dbReference>
<sequence length="147" mass="16715">MTEHEDLTGINEVARMLSITPRTLRFYEDKGLITPCRVGAIRAYTKKQIARMQLILRGKRLGFSLRDIEEFLDLYDADPQHVEQMRALAERCRQRIDLLEGQRAAIAETLSELEEIERQALARVPARRGRPPRARLDDAGAHAGGGH</sequence>
<evidence type="ECO:0000313" key="6">
    <source>
        <dbReference type="Proteomes" id="UP001404104"/>
    </source>
</evidence>
<feature type="coiled-coil region" evidence="2">
    <location>
        <begin position="82"/>
        <end position="119"/>
    </location>
</feature>
<protein>
    <submittedName>
        <fullName evidence="5">MerR family DNA-binding transcriptional regulator</fullName>
    </submittedName>
</protein>
<dbReference type="RefSeq" id="WP_345864216.1">
    <property type="nucleotide sequence ID" value="NZ_JBDIMF010000002.1"/>
</dbReference>